<dbReference type="AlphaFoldDB" id="A0A1N7LUJ3"/>
<dbReference type="Proteomes" id="UP000186744">
    <property type="component" value="Unassembled WGS sequence"/>
</dbReference>
<accession>A0A1N7LUJ3</accession>
<name>A0A1N7LUJ3_9FLAO</name>
<proteinExistence type="predicted"/>
<dbReference type="EMBL" id="FTOL01000002">
    <property type="protein sequence ID" value="SIS77500.1"/>
    <property type="molecule type" value="Genomic_DNA"/>
</dbReference>
<feature type="chain" id="PRO_5013066037" description="YD repeat-containing protein" evidence="1">
    <location>
        <begin position="22"/>
        <end position="1119"/>
    </location>
</feature>
<evidence type="ECO:0000313" key="2">
    <source>
        <dbReference type="EMBL" id="SIS77500.1"/>
    </source>
</evidence>
<organism evidence="2 3">
    <name type="scientific">Chryseobacterium ureilyticum</name>
    <dbReference type="NCBI Taxonomy" id="373668"/>
    <lineage>
        <taxon>Bacteria</taxon>
        <taxon>Pseudomonadati</taxon>
        <taxon>Bacteroidota</taxon>
        <taxon>Flavobacteriia</taxon>
        <taxon>Flavobacteriales</taxon>
        <taxon>Weeksellaceae</taxon>
        <taxon>Chryseobacterium group</taxon>
        <taxon>Chryseobacterium</taxon>
    </lineage>
</organism>
<dbReference type="OrthoDB" id="9814627at2"/>
<dbReference type="RefSeq" id="WP_139329238.1">
    <property type="nucleotide sequence ID" value="NZ_FTOL01000002.1"/>
</dbReference>
<reference evidence="3" key="1">
    <citation type="submission" date="2017-01" db="EMBL/GenBank/DDBJ databases">
        <authorList>
            <person name="Varghese N."/>
            <person name="Submissions S."/>
        </authorList>
    </citation>
    <scope>NUCLEOTIDE SEQUENCE [LARGE SCALE GENOMIC DNA]</scope>
    <source>
        <strain evidence="3">DSM 18017</strain>
    </source>
</reference>
<dbReference type="STRING" id="373668.SAMN05421786_1022"/>
<evidence type="ECO:0000313" key="3">
    <source>
        <dbReference type="Proteomes" id="UP000186744"/>
    </source>
</evidence>
<protein>
    <recommendedName>
        <fullName evidence="4">YD repeat-containing protein</fullName>
    </recommendedName>
</protein>
<keyword evidence="1" id="KW-0732">Signal</keyword>
<gene>
    <name evidence="2" type="ORF">SAMN05421786_1022</name>
</gene>
<evidence type="ECO:0008006" key="4">
    <source>
        <dbReference type="Google" id="ProtNLM"/>
    </source>
</evidence>
<evidence type="ECO:0000256" key="1">
    <source>
        <dbReference type="SAM" id="SignalP"/>
    </source>
</evidence>
<feature type="signal peptide" evidence="1">
    <location>
        <begin position="1"/>
        <end position="21"/>
    </location>
</feature>
<sequence>MKKKIYITLLLALFIKGYSQGPNNNINTSINIFPSSPDSYNLGTYGNVNIGEYTGTMMQDIPLYEYSIGDIKVPVSLKYSSNGIKVDEYTSLPGLGWTMSANGIISKIVRDKEDPLNGALWQKDETEDQATGYRALQLNFYEYTSMMENFDTEKDLYRVNIPGVFSTSFVRDGADTWIQEKKSDFKIKKIPEGFLIISPQGIKYYFTVTESSESRVQGVGWVPSEVSFESAYFLTRIEDTKNNIVYFEYGPDPLRYTANNNNTYNFFDTMMSINCSSDQGIPFASINGMKKTSTIVSYDSHRLKKIRNNINQNVLEFNYAPLGENTQENRSGYLHEIKNLQENGNGNPTIIDTYKMEYLLTSNNRVFLTKVYSETNTKQYKFEYINPELLPRRLSNAQDFWGYFNGATQNSHLIGKVDHYYLDFINFSFANREIDTNLSQSGLLSKITYPTKGYSKIFYEPHTKWGTKITPAPTKFDYMTVLTDDITDSNTTTKKIYSGKSQMIKFSGGAKFNQDCSAMTHQVRVYIKVKNLSTGQFEKLSTLSSLGYINEVSPYYYPGGSNEYYLDAKASVEYQVSISVSRPCFGGGVSFRYIDAPDSVVDTNLSIGGNRVEKIEHYDNVSSSPKVEKWYYSHKNQLHKSSGVSSFMPVLWKYTQGVHYCPPTELNPMFYQYTPYKYVSIFSNSLIPLFGNESQNVGYEYVTKSYGGLNFEKGGTFTEYVAGSDPIASNIFGEGIYRGGNYSNSKWNKGLVKKTEDLILKNGVLSPVKEVINEYFYNTSKKEEFLNFTGIKYGDTQMISKKTYKCTASDIVKNNTGFNPCFGKPLDYGIYYFPPIDLRMFGEVLQYKFFSHDYYLSKVTTNENFDNGVARTTVEYLYNNPLHYQQTSQKVTFPDLKVNETSYGYAHEKGNEFMVGKNMVGIPLETVTTQSIANNQKTLSKFETLYPVNQAEADMKTSGLTLPYKVNSKDLLDVVSTEITYDKYDDKGNLQQYTTKDGISTVIIWGYNNTYPIAKIENARYADVSQSLISTLVNASNLDASAGRNNDETDLLNALNTFRNGLSNNKVTTYTYDPLIGVRSITPPSGIRELYLYDSANRLEKVVDVDGKVLKEMKYNYKN</sequence>
<keyword evidence="3" id="KW-1185">Reference proteome</keyword>